<protein>
    <submittedName>
        <fullName evidence="1">Uncharacterized protein</fullName>
    </submittedName>
</protein>
<dbReference type="EMBL" id="VSRR010002391">
    <property type="protein sequence ID" value="MPC31215.1"/>
    <property type="molecule type" value="Genomic_DNA"/>
</dbReference>
<evidence type="ECO:0000313" key="1">
    <source>
        <dbReference type="EMBL" id="MPC31215.1"/>
    </source>
</evidence>
<name>A0A5B7ECV5_PORTR</name>
<proteinExistence type="predicted"/>
<dbReference type="AlphaFoldDB" id="A0A5B7ECV5"/>
<sequence length="45" mass="5271">MKVTRLTPSVLRRIFIMSFGYDWTILFTLGRVYEGQKINGQSSIF</sequence>
<dbReference type="Proteomes" id="UP000324222">
    <property type="component" value="Unassembled WGS sequence"/>
</dbReference>
<organism evidence="1 2">
    <name type="scientific">Portunus trituberculatus</name>
    <name type="common">Swimming crab</name>
    <name type="synonym">Neptunus trituberculatus</name>
    <dbReference type="NCBI Taxonomy" id="210409"/>
    <lineage>
        <taxon>Eukaryota</taxon>
        <taxon>Metazoa</taxon>
        <taxon>Ecdysozoa</taxon>
        <taxon>Arthropoda</taxon>
        <taxon>Crustacea</taxon>
        <taxon>Multicrustacea</taxon>
        <taxon>Malacostraca</taxon>
        <taxon>Eumalacostraca</taxon>
        <taxon>Eucarida</taxon>
        <taxon>Decapoda</taxon>
        <taxon>Pleocyemata</taxon>
        <taxon>Brachyura</taxon>
        <taxon>Eubrachyura</taxon>
        <taxon>Portunoidea</taxon>
        <taxon>Portunidae</taxon>
        <taxon>Portuninae</taxon>
        <taxon>Portunus</taxon>
    </lineage>
</organism>
<gene>
    <name evidence="1" type="ORF">E2C01_024498</name>
</gene>
<accession>A0A5B7ECV5</accession>
<evidence type="ECO:0000313" key="2">
    <source>
        <dbReference type="Proteomes" id="UP000324222"/>
    </source>
</evidence>
<keyword evidence="2" id="KW-1185">Reference proteome</keyword>
<reference evidence="1 2" key="1">
    <citation type="submission" date="2019-05" db="EMBL/GenBank/DDBJ databases">
        <title>Another draft genome of Portunus trituberculatus and its Hox gene families provides insights of decapod evolution.</title>
        <authorList>
            <person name="Jeong J.-H."/>
            <person name="Song I."/>
            <person name="Kim S."/>
            <person name="Choi T."/>
            <person name="Kim D."/>
            <person name="Ryu S."/>
            <person name="Kim W."/>
        </authorList>
    </citation>
    <scope>NUCLEOTIDE SEQUENCE [LARGE SCALE GENOMIC DNA]</scope>
    <source>
        <tissue evidence="1">Muscle</tissue>
    </source>
</reference>
<comment type="caution">
    <text evidence="1">The sequence shown here is derived from an EMBL/GenBank/DDBJ whole genome shotgun (WGS) entry which is preliminary data.</text>
</comment>